<accession>A0ABR0V184</accession>
<gene>
    <name evidence="2" type="ORF">DH2020_037772</name>
</gene>
<dbReference type="EMBL" id="JABTTQ020001729">
    <property type="protein sequence ID" value="KAK6128488.1"/>
    <property type="molecule type" value="Genomic_DNA"/>
</dbReference>
<dbReference type="Proteomes" id="UP001318860">
    <property type="component" value="Unassembled WGS sequence"/>
</dbReference>
<dbReference type="Pfam" id="PF02992">
    <property type="entry name" value="Transposase_21"/>
    <property type="match status" value="1"/>
</dbReference>
<protein>
    <recommendedName>
        <fullName evidence="1">DUF4218 domain-containing protein</fullName>
    </recommendedName>
</protein>
<evidence type="ECO:0000313" key="2">
    <source>
        <dbReference type="EMBL" id="KAK6128488.1"/>
    </source>
</evidence>
<organism evidence="2 3">
    <name type="scientific">Rehmannia glutinosa</name>
    <name type="common">Chinese foxglove</name>
    <dbReference type="NCBI Taxonomy" id="99300"/>
    <lineage>
        <taxon>Eukaryota</taxon>
        <taxon>Viridiplantae</taxon>
        <taxon>Streptophyta</taxon>
        <taxon>Embryophyta</taxon>
        <taxon>Tracheophyta</taxon>
        <taxon>Spermatophyta</taxon>
        <taxon>Magnoliopsida</taxon>
        <taxon>eudicotyledons</taxon>
        <taxon>Gunneridae</taxon>
        <taxon>Pentapetalae</taxon>
        <taxon>asterids</taxon>
        <taxon>lamiids</taxon>
        <taxon>Lamiales</taxon>
        <taxon>Orobanchaceae</taxon>
        <taxon>Rehmannieae</taxon>
        <taxon>Rehmannia</taxon>
    </lineage>
</organism>
<sequence length="469" mass="54877">MRWHAEHMVEDDIMSHCSDSLAWKHFNDTHPEFAAEIRNVRLCLCTDGFQPFAQYGAQYSCWPVIVTPLNLPPWLCMKDKHMFLTVLVPGPKNPKDKLDVYLQPLIKELNQLWDVGVQTYDISKKKNFQMRVALMWTVSDFPAYSMLSGWSTAGRLACPYCMESSDAFTLSKSGKQSWFDNHRKFLSSDHTFRRNKNSFLKNKTITKVAPSVRSGVQILTEIQDLGLMKAIDIGADENNRAKCKNCGWRKKSIFWELPYWSTNLIRHNLDVMHIEKNVFDNIFNTVMDVQGKTKDTLKSRQELNEYCRRPELAQNAKTGKYPKACYTLDKKGKEELCKWVKELRFPDGYISNLSRCVDMKKHRFFGMKSHDCHVFMQRLIPIAFKELLSPHVWKPLTELSLFFKELTATVIRKEDIDRLHAQIPIILCKMEKIFPPNFFDSMEHLPVHLAYEASIAGPVHYRWKYPFER</sequence>
<comment type="caution">
    <text evidence="2">The sequence shown here is derived from an EMBL/GenBank/DDBJ whole genome shotgun (WGS) entry which is preliminary data.</text>
</comment>
<dbReference type="Pfam" id="PF13960">
    <property type="entry name" value="DUF4218"/>
    <property type="match status" value="1"/>
</dbReference>
<name>A0ABR0V184_REHGL</name>
<reference evidence="2 3" key="1">
    <citation type="journal article" date="2021" name="Comput. Struct. Biotechnol. J.">
        <title>De novo genome assembly of the potent medicinal plant Rehmannia glutinosa using nanopore technology.</title>
        <authorList>
            <person name="Ma L."/>
            <person name="Dong C."/>
            <person name="Song C."/>
            <person name="Wang X."/>
            <person name="Zheng X."/>
            <person name="Niu Y."/>
            <person name="Chen S."/>
            <person name="Feng W."/>
        </authorList>
    </citation>
    <scope>NUCLEOTIDE SEQUENCE [LARGE SCALE GENOMIC DNA]</scope>
    <source>
        <strain evidence="2">DH-2019</strain>
    </source>
</reference>
<feature type="domain" description="DUF4218" evidence="1">
    <location>
        <begin position="406"/>
        <end position="469"/>
    </location>
</feature>
<dbReference type="InterPro" id="IPR004242">
    <property type="entry name" value="Transposase_21"/>
</dbReference>
<keyword evidence="3" id="KW-1185">Reference proteome</keyword>
<evidence type="ECO:0000259" key="1">
    <source>
        <dbReference type="Pfam" id="PF13960"/>
    </source>
</evidence>
<dbReference type="PANTHER" id="PTHR10775:SF182">
    <property type="entry name" value="TRANSPOSON, EN_SPM-LIKE, TRANSPOSASE-ASSOCIATED DOMAIN PROTEIN-RELATED"/>
    <property type="match status" value="1"/>
</dbReference>
<dbReference type="InterPro" id="IPR025452">
    <property type="entry name" value="DUF4218"/>
</dbReference>
<proteinExistence type="predicted"/>
<evidence type="ECO:0000313" key="3">
    <source>
        <dbReference type="Proteomes" id="UP001318860"/>
    </source>
</evidence>
<dbReference type="PANTHER" id="PTHR10775">
    <property type="entry name" value="OS08G0208400 PROTEIN"/>
    <property type="match status" value="1"/>
</dbReference>